<dbReference type="Gene3D" id="3.60.15.10">
    <property type="entry name" value="Ribonuclease Z/Hydroxyacylglutathione hydrolase-like"/>
    <property type="match status" value="1"/>
</dbReference>
<dbReference type="InterPro" id="IPR036866">
    <property type="entry name" value="RibonucZ/Hydroxyglut_hydro"/>
</dbReference>
<dbReference type="NCBIfam" id="NF001911">
    <property type="entry name" value="PRK00685.1"/>
    <property type="match status" value="1"/>
</dbReference>
<reference evidence="2" key="2">
    <citation type="journal article" date="2014" name="ISME J.">
        <title>Microbial stratification in low pH oxic and suboxic macroscopic growths along an acid mine drainage.</title>
        <authorList>
            <person name="Mendez-Garcia C."/>
            <person name="Mesa V."/>
            <person name="Sprenger R.R."/>
            <person name="Richter M."/>
            <person name="Diez M.S."/>
            <person name="Solano J."/>
            <person name="Bargiela R."/>
            <person name="Golyshina O.V."/>
            <person name="Manteca A."/>
            <person name="Ramos J.L."/>
            <person name="Gallego J.R."/>
            <person name="Llorente I."/>
            <person name="Martins Dos Santos V.A."/>
            <person name="Jensen O.N."/>
            <person name="Pelaez A.I."/>
            <person name="Sanchez J."/>
            <person name="Ferrer M."/>
        </authorList>
    </citation>
    <scope>NUCLEOTIDE SEQUENCE</scope>
</reference>
<gene>
    <name evidence="2" type="ORF">B1A_08649</name>
</gene>
<feature type="non-terminal residue" evidence="2">
    <location>
        <position position="1"/>
    </location>
</feature>
<evidence type="ECO:0000313" key="2">
    <source>
        <dbReference type="EMBL" id="EQD64962.1"/>
    </source>
</evidence>
<dbReference type="InterPro" id="IPR050114">
    <property type="entry name" value="UPF0173_UPF0282_UlaG_hydrolase"/>
</dbReference>
<comment type="caution">
    <text evidence="2">The sequence shown here is derived from an EMBL/GenBank/DDBJ whole genome shotgun (WGS) entry which is preliminary data.</text>
</comment>
<name>T1B4S3_9ZZZZ</name>
<protein>
    <submittedName>
        <fullName evidence="2">Beta-lactamase domain protein</fullName>
    </submittedName>
</protein>
<proteinExistence type="predicted"/>
<reference evidence="2" key="1">
    <citation type="submission" date="2013-08" db="EMBL/GenBank/DDBJ databases">
        <authorList>
            <person name="Mendez C."/>
            <person name="Richter M."/>
            <person name="Ferrer M."/>
            <person name="Sanchez J."/>
        </authorList>
    </citation>
    <scope>NUCLEOTIDE SEQUENCE</scope>
</reference>
<dbReference type="InterPro" id="IPR001279">
    <property type="entry name" value="Metallo-B-lactamas"/>
</dbReference>
<feature type="domain" description="Metallo-beta-lactamase" evidence="1">
    <location>
        <begin position="6"/>
        <end position="154"/>
    </location>
</feature>
<dbReference type="SUPFAM" id="SSF56281">
    <property type="entry name" value="Metallo-hydrolase/oxidoreductase"/>
    <property type="match status" value="1"/>
</dbReference>
<dbReference type="PANTHER" id="PTHR43546">
    <property type="entry name" value="UPF0173 METAL-DEPENDENT HYDROLASE MJ1163-RELATED"/>
    <property type="match status" value="1"/>
</dbReference>
<dbReference type="Pfam" id="PF12706">
    <property type="entry name" value="Lactamase_B_2"/>
    <property type="match status" value="1"/>
</dbReference>
<accession>T1B4S3</accession>
<dbReference type="PANTHER" id="PTHR43546:SF3">
    <property type="entry name" value="UPF0173 METAL-DEPENDENT HYDROLASE MJ1163"/>
    <property type="match status" value="1"/>
</dbReference>
<sequence length="197" mass="21877">ENIITDIVVATHGHSDHVADALPIATKNKAPIVTMVELAWLLQEKDHSIIIHDLNFSGSVNIKGIKITAVPAMHSSSYEDKYAGNPGGMILDNGKIRIYHAGDTGLFSDMKMIGEVYRPDIAMLPIGGHYTMDPHDAIRAINMIKPKIVIPMHFNTFDMIKQDAELFRKNVQEKTDAIAIVPLIEEEIKIDSKQLNN</sequence>
<dbReference type="EMBL" id="AUZX01006170">
    <property type="protein sequence ID" value="EQD64962.1"/>
    <property type="molecule type" value="Genomic_DNA"/>
</dbReference>
<dbReference type="AlphaFoldDB" id="T1B4S3"/>
<organism evidence="2">
    <name type="scientific">mine drainage metagenome</name>
    <dbReference type="NCBI Taxonomy" id="410659"/>
    <lineage>
        <taxon>unclassified sequences</taxon>
        <taxon>metagenomes</taxon>
        <taxon>ecological metagenomes</taxon>
    </lineage>
</organism>
<evidence type="ECO:0000259" key="1">
    <source>
        <dbReference type="Pfam" id="PF12706"/>
    </source>
</evidence>